<dbReference type="EMBL" id="QJKJ01005189">
    <property type="protein sequence ID" value="RDX91176.1"/>
    <property type="molecule type" value="Genomic_DNA"/>
</dbReference>
<dbReference type="AlphaFoldDB" id="A0A371GKW2"/>
<proteinExistence type="predicted"/>
<evidence type="ECO:0000313" key="1">
    <source>
        <dbReference type="EMBL" id="RDX91176.1"/>
    </source>
</evidence>
<name>A0A371GKW2_MUCPR</name>
<sequence length="77" mass="8991">MLSTQKSYLSMLTIVDKRDFFSKVGLENGNPFKYNVTKRIGACNPSWFLSKKKEDWSMQSKLVFVEEKYGVEREGNM</sequence>
<accession>A0A371GKW2</accession>
<keyword evidence="2" id="KW-1185">Reference proteome</keyword>
<gene>
    <name evidence="1" type="ORF">CR513_26894</name>
</gene>
<reference evidence="1" key="1">
    <citation type="submission" date="2018-05" db="EMBL/GenBank/DDBJ databases">
        <title>Draft genome of Mucuna pruriens seed.</title>
        <authorList>
            <person name="Nnadi N.E."/>
            <person name="Vos R."/>
            <person name="Hasami M.H."/>
            <person name="Devisetty U.K."/>
            <person name="Aguiy J.C."/>
        </authorList>
    </citation>
    <scope>NUCLEOTIDE SEQUENCE [LARGE SCALE GENOMIC DNA]</scope>
    <source>
        <strain evidence="1">JCA_2017</strain>
    </source>
</reference>
<protein>
    <submittedName>
        <fullName evidence="1">Uncharacterized protein</fullName>
    </submittedName>
</protein>
<evidence type="ECO:0000313" key="2">
    <source>
        <dbReference type="Proteomes" id="UP000257109"/>
    </source>
</evidence>
<organism evidence="1 2">
    <name type="scientific">Mucuna pruriens</name>
    <name type="common">Velvet bean</name>
    <name type="synonym">Dolichos pruriens</name>
    <dbReference type="NCBI Taxonomy" id="157652"/>
    <lineage>
        <taxon>Eukaryota</taxon>
        <taxon>Viridiplantae</taxon>
        <taxon>Streptophyta</taxon>
        <taxon>Embryophyta</taxon>
        <taxon>Tracheophyta</taxon>
        <taxon>Spermatophyta</taxon>
        <taxon>Magnoliopsida</taxon>
        <taxon>eudicotyledons</taxon>
        <taxon>Gunneridae</taxon>
        <taxon>Pentapetalae</taxon>
        <taxon>rosids</taxon>
        <taxon>fabids</taxon>
        <taxon>Fabales</taxon>
        <taxon>Fabaceae</taxon>
        <taxon>Papilionoideae</taxon>
        <taxon>50 kb inversion clade</taxon>
        <taxon>NPAAA clade</taxon>
        <taxon>indigoferoid/millettioid clade</taxon>
        <taxon>Phaseoleae</taxon>
        <taxon>Mucuna</taxon>
    </lineage>
</organism>
<dbReference type="Proteomes" id="UP000257109">
    <property type="component" value="Unassembled WGS sequence"/>
</dbReference>
<comment type="caution">
    <text evidence="1">The sequence shown here is derived from an EMBL/GenBank/DDBJ whole genome shotgun (WGS) entry which is preliminary data.</text>
</comment>
<feature type="non-terminal residue" evidence="1">
    <location>
        <position position="1"/>
    </location>
</feature>